<comment type="caution">
    <text evidence="2">The sequence shown here is derived from an EMBL/GenBank/DDBJ whole genome shotgun (WGS) entry which is preliminary data.</text>
</comment>
<dbReference type="Pfam" id="PF13487">
    <property type="entry name" value="HD_5"/>
    <property type="match status" value="1"/>
</dbReference>
<dbReference type="InterPro" id="IPR006675">
    <property type="entry name" value="HDIG_dom"/>
</dbReference>
<dbReference type="AlphaFoldDB" id="A0A8J2U912"/>
<dbReference type="InterPro" id="IPR037522">
    <property type="entry name" value="HD_GYP_dom"/>
</dbReference>
<dbReference type="InterPro" id="IPR021812">
    <property type="entry name" value="DUF3391"/>
</dbReference>
<dbReference type="EMBL" id="BMDX01000023">
    <property type="protein sequence ID" value="GGA87830.1"/>
    <property type="molecule type" value="Genomic_DNA"/>
</dbReference>
<dbReference type="CDD" id="cd00077">
    <property type="entry name" value="HDc"/>
    <property type="match status" value="1"/>
</dbReference>
<protein>
    <submittedName>
        <fullName evidence="2">Phosphodiesterase</fullName>
    </submittedName>
</protein>
<keyword evidence="3" id="KW-1185">Reference proteome</keyword>
<dbReference type="GO" id="GO:0008081">
    <property type="term" value="F:phosphoric diester hydrolase activity"/>
    <property type="evidence" value="ECO:0007669"/>
    <property type="project" value="UniProtKB-ARBA"/>
</dbReference>
<evidence type="ECO:0000313" key="3">
    <source>
        <dbReference type="Proteomes" id="UP000619743"/>
    </source>
</evidence>
<gene>
    <name evidence="2" type="ORF">GCM10011369_32370</name>
</gene>
<dbReference type="RefSeq" id="WP_087507218.1">
    <property type="nucleotide sequence ID" value="NZ_BMDX01000023.1"/>
</dbReference>
<name>A0A8J2U912_9GAMM</name>
<dbReference type="InterPro" id="IPR003607">
    <property type="entry name" value="HD/PDEase_dom"/>
</dbReference>
<accession>A0A8J2U912</accession>
<dbReference type="Pfam" id="PF11871">
    <property type="entry name" value="DUF3391"/>
    <property type="match status" value="1"/>
</dbReference>
<dbReference type="PANTHER" id="PTHR43155">
    <property type="entry name" value="CYCLIC DI-GMP PHOSPHODIESTERASE PA4108-RELATED"/>
    <property type="match status" value="1"/>
</dbReference>
<dbReference type="Gene3D" id="1.10.3210.10">
    <property type="entry name" value="Hypothetical protein af1432"/>
    <property type="match status" value="1"/>
</dbReference>
<evidence type="ECO:0000313" key="2">
    <source>
        <dbReference type="EMBL" id="GGA87830.1"/>
    </source>
</evidence>
<sequence>MHSNDLKQVEISDLKIGMFVVKVVTANAALRVKTEGIVRTQTTLQNLKKSGALKVWIDPERSELEDDEAPPAAVVEEPQLPKQSFEEKVKAAMQLYDDAKNIQRQMIESIKKGKSVNLQEVESLSSSIIDSVFNDQNALMMMCQMKNKREYLYQHSLNSAIMMSVFARYLEFDQDVIEKLAVGALLHDVGKTHIDEAVLDKTGQYSHDEFEQMKHHVGYSVEIASSMPGIASESLDVIRLHHERLDGSGYPEALQGDEINIYGRMIALIDSYNAMTSDRPHKDAVSPLTAFKIMTNGTPNAYDNDLMKQLIRCVGVFPVGSLVKLKSNKLAMVIENNFDQPLKPKVTAFYSITGGYHTEIKHIDLASNHSNDDIECSVRPDEFKLDLMKFMRTSLT</sequence>
<evidence type="ECO:0000259" key="1">
    <source>
        <dbReference type="PROSITE" id="PS51832"/>
    </source>
</evidence>
<dbReference type="OrthoDB" id="9764808at2"/>
<dbReference type="SMART" id="SM00471">
    <property type="entry name" value="HDc"/>
    <property type="match status" value="1"/>
</dbReference>
<dbReference type="Proteomes" id="UP000619743">
    <property type="component" value="Unassembled WGS sequence"/>
</dbReference>
<reference evidence="3" key="1">
    <citation type="journal article" date="2019" name="Int. J. Syst. Evol. Microbiol.">
        <title>The Global Catalogue of Microorganisms (GCM) 10K type strain sequencing project: providing services to taxonomists for standard genome sequencing and annotation.</title>
        <authorList>
            <consortium name="The Broad Institute Genomics Platform"/>
            <consortium name="The Broad Institute Genome Sequencing Center for Infectious Disease"/>
            <person name="Wu L."/>
            <person name="Ma J."/>
        </authorList>
    </citation>
    <scope>NUCLEOTIDE SEQUENCE [LARGE SCALE GENOMIC DNA]</scope>
    <source>
        <strain evidence="3">CGMCC 1.10130</strain>
    </source>
</reference>
<dbReference type="NCBIfam" id="TIGR00277">
    <property type="entry name" value="HDIG"/>
    <property type="match status" value="1"/>
</dbReference>
<dbReference type="SUPFAM" id="SSF109604">
    <property type="entry name" value="HD-domain/PDEase-like"/>
    <property type="match status" value="1"/>
</dbReference>
<organism evidence="2 3">
    <name type="scientific">Neiella marina</name>
    <dbReference type="NCBI Taxonomy" id="508461"/>
    <lineage>
        <taxon>Bacteria</taxon>
        <taxon>Pseudomonadati</taxon>
        <taxon>Pseudomonadota</taxon>
        <taxon>Gammaproteobacteria</taxon>
        <taxon>Alteromonadales</taxon>
        <taxon>Echinimonadaceae</taxon>
        <taxon>Neiella</taxon>
    </lineage>
</organism>
<dbReference type="PROSITE" id="PS51832">
    <property type="entry name" value="HD_GYP"/>
    <property type="match status" value="1"/>
</dbReference>
<feature type="domain" description="HD-GYP" evidence="1">
    <location>
        <begin position="130"/>
        <end position="326"/>
    </location>
</feature>
<dbReference type="PANTHER" id="PTHR43155:SF2">
    <property type="entry name" value="CYCLIC DI-GMP PHOSPHODIESTERASE PA4108"/>
    <property type="match status" value="1"/>
</dbReference>
<proteinExistence type="predicted"/>